<evidence type="ECO:0000256" key="1">
    <source>
        <dbReference type="PROSITE-ProRule" id="PRU00339"/>
    </source>
</evidence>
<keyword evidence="4" id="KW-1185">Reference proteome</keyword>
<dbReference type="PANTHER" id="PTHR12558:SF13">
    <property type="entry name" value="CELL DIVISION CYCLE PROTEIN 27 HOMOLOG"/>
    <property type="match status" value="1"/>
</dbReference>
<dbReference type="SMART" id="SM00028">
    <property type="entry name" value="TPR"/>
    <property type="match status" value="5"/>
</dbReference>
<dbReference type="SUPFAM" id="SSF48452">
    <property type="entry name" value="TPR-like"/>
    <property type="match status" value="1"/>
</dbReference>
<feature type="repeat" description="TPR" evidence="1">
    <location>
        <begin position="86"/>
        <end position="119"/>
    </location>
</feature>
<dbReference type="PANTHER" id="PTHR12558">
    <property type="entry name" value="CELL DIVISION CYCLE 16,23,27"/>
    <property type="match status" value="1"/>
</dbReference>
<dbReference type="PROSITE" id="PS50005">
    <property type="entry name" value="TPR"/>
    <property type="match status" value="1"/>
</dbReference>
<evidence type="ECO:0000313" key="3">
    <source>
        <dbReference type="EMBL" id="SDI24996.1"/>
    </source>
</evidence>
<feature type="chain" id="PRO_5011472438" evidence="2">
    <location>
        <begin position="20"/>
        <end position="378"/>
    </location>
</feature>
<dbReference type="InterPro" id="IPR011990">
    <property type="entry name" value="TPR-like_helical_dom_sf"/>
</dbReference>
<feature type="signal peptide" evidence="2">
    <location>
        <begin position="1"/>
        <end position="19"/>
    </location>
</feature>
<organism evidence="3 4">
    <name type="scientific">Winogradskyella thalassocola</name>
    <dbReference type="NCBI Taxonomy" id="262004"/>
    <lineage>
        <taxon>Bacteria</taxon>
        <taxon>Pseudomonadati</taxon>
        <taxon>Bacteroidota</taxon>
        <taxon>Flavobacteriia</taxon>
        <taxon>Flavobacteriales</taxon>
        <taxon>Flavobacteriaceae</taxon>
        <taxon>Winogradskyella</taxon>
    </lineage>
</organism>
<dbReference type="EMBL" id="FNCZ01000008">
    <property type="protein sequence ID" value="SDI24996.1"/>
    <property type="molecule type" value="Genomic_DNA"/>
</dbReference>
<keyword evidence="1" id="KW-0802">TPR repeat</keyword>
<accession>A0A1G8J1E2</accession>
<dbReference type="RefSeq" id="WP_092469951.1">
    <property type="nucleotide sequence ID" value="NZ_FNCZ01000008.1"/>
</dbReference>
<dbReference type="Pfam" id="PF00515">
    <property type="entry name" value="TPR_1"/>
    <property type="match status" value="1"/>
</dbReference>
<dbReference type="InterPro" id="IPR019734">
    <property type="entry name" value="TPR_rpt"/>
</dbReference>
<dbReference type="Proteomes" id="UP000199492">
    <property type="component" value="Unassembled WGS sequence"/>
</dbReference>
<evidence type="ECO:0000256" key="2">
    <source>
        <dbReference type="SAM" id="SignalP"/>
    </source>
</evidence>
<dbReference type="OrthoDB" id="637388at2"/>
<dbReference type="STRING" id="262004.SAMN04489796_108147"/>
<dbReference type="PROSITE" id="PS50293">
    <property type="entry name" value="TPR_REGION"/>
    <property type="match status" value="1"/>
</dbReference>
<proteinExistence type="predicted"/>
<evidence type="ECO:0000313" key="4">
    <source>
        <dbReference type="Proteomes" id="UP000199492"/>
    </source>
</evidence>
<dbReference type="Gene3D" id="1.25.40.10">
    <property type="entry name" value="Tetratricopeptide repeat domain"/>
    <property type="match status" value="1"/>
</dbReference>
<reference evidence="4" key="1">
    <citation type="submission" date="2016-10" db="EMBL/GenBank/DDBJ databases">
        <authorList>
            <person name="Varghese N."/>
            <person name="Submissions S."/>
        </authorList>
    </citation>
    <scope>NUCLEOTIDE SEQUENCE [LARGE SCALE GENOMIC DNA]</scope>
    <source>
        <strain evidence="4">DSM 15363</strain>
    </source>
</reference>
<name>A0A1G8J1E2_9FLAO</name>
<gene>
    <name evidence="3" type="ORF">SAMN04489796_108147</name>
</gene>
<protein>
    <submittedName>
        <fullName evidence="3">TPR repeat-containing protein</fullName>
    </submittedName>
</protein>
<dbReference type="AlphaFoldDB" id="A0A1G8J1E2"/>
<sequence>MKKNLLTLIICIFSISNYAQEQITTDLETAYNNEQYDLIISEHSDKANSYPAKAIYYIGMAYYMKADDNNVLKLMDLSIKKDQTDPDTYFIKGMTFNYMGQFDNAIKSFNKAIELNPNNSNFYSGLGDSFISQEKFDKALHAYITATEKSEPTERPFTMIPQIYAELNQPEKALEAFYKSKEIVSKESDSYIIALYNIGLYELLNKNYTKSEIAYKELIENVPTDYGSYAKLIQVYYGQKEYEKAKPLKDILYKAYEEGKLTDSLKSMFCFDQFEWNGKLIFVYERFEVKKGELYYKHIFYIPNEEGETEFTIQTENSPISIQLGGSKYVLGMNKGDIHSTFRYGFEENFDYDDLKKTVILVLEEKIKAGASSRKSKN</sequence>
<keyword evidence="2" id="KW-0732">Signal</keyword>